<sequence>QGESRPFEFGTSTTTVTAPTSQQGPFKF</sequence>
<dbReference type="Proteomes" id="UP000676336">
    <property type="component" value="Unassembled WGS sequence"/>
</dbReference>
<gene>
    <name evidence="3" type="ORF">BYL167_LOCUS46437</name>
    <name evidence="4" type="ORF">GIL414_LOCUS52830</name>
    <name evidence="2" type="ORF">SMN809_LOCUS39942</name>
</gene>
<dbReference type="Proteomes" id="UP000681720">
    <property type="component" value="Unassembled WGS sequence"/>
</dbReference>
<dbReference type="EMBL" id="CAJOBJ010181878">
    <property type="protein sequence ID" value="CAF4921313.1"/>
    <property type="molecule type" value="Genomic_DNA"/>
</dbReference>
<dbReference type="EMBL" id="CAJOBI010108555">
    <property type="protein sequence ID" value="CAF4622172.1"/>
    <property type="molecule type" value="Genomic_DNA"/>
</dbReference>
<accession>A0A8S3D000</accession>
<name>A0A8S3D000_9BILA</name>
<proteinExistence type="predicted"/>
<feature type="compositionally biased region" description="Low complexity" evidence="1">
    <location>
        <begin position="11"/>
        <end position="20"/>
    </location>
</feature>
<evidence type="ECO:0000313" key="5">
    <source>
        <dbReference type="Proteomes" id="UP000681720"/>
    </source>
</evidence>
<evidence type="ECO:0000313" key="4">
    <source>
        <dbReference type="EMBL" id="CAF4921313.1"/>
    </source>
</evidence>
<dbReference type="EMBL" id="CAJOBH010131431">
    <property type="protein sequence ID" value="CAF4759277.1"/>
    <property type="molecule type" value="Genomic_DNA"/>
</dbReference>
<evidence type="ECO:0000256" key="1">
    <source>
        <dbReference type="SAM" id="MobiDB-lite"/>
    </source>
</evidence>
<protein>
    <submittedName>
        <fullName evidence="4">Uncharacterized protein</fullName>
    </submittedName>
</protein>
<evidence type="ECO:0000313" key="3">
    <source>
        <dbReference type="EMBL" id="CAF4759277.1"/>
    </source>
</evidence>
<organism evidence="4 5">
    <name type="scientific">Rotaria magnacalcarata</name>
    <dbReference type="NCBI Taxonomy" id="392030"/>
    <lineage>
        <taxon>Eukaryota</taxon>
        <taxon>Metazoa</taxon>
        <taxon>Spiralia</taxon>
        <taxon>Gnathifera</taxon>
        <taxon>Rotifera</taxon>
        <taxon>Eurotatoria</taxon>
        <taxon>Bdelloidea</taxon>
        <taxon>Philodinida</taxon>
        <taxon>Philodinidae</taxon>
        <taxon>Rotaria</taxon>
    </lineage>
</organism>
<dbReference type="Proteomes" id="UP000681967">
    <property type="component" value="Unassembled WGS sequence"/>
</dbReference>
<reference evidence="4" key="1">
    <citation type="submission" date="2021-02" db="EMBL/GenBank/DDBJ databases">
        <authorList>
            <person name="Nowell W R."/>
        </authorList>
    </citation>
    <scope>NUCLEOTIDE SEQUENCE</scope>
</reference>
<dbReference type="AlphaFoldDB" id="A0A8S3D000"/>
<comment type="caution">
    <text evidence="4">The sequence shown here is derived from an EMBL/GenBank/DDBJ whole genome shotgun (WGS) entry which is preliminary data.</text>
</comment>
<feature type="non-terminal residue" evidence="4">
    <location>
        <position position="1"/>
    </location>
</feature>
<evidence type="ECO:0000313" key="2">
    <source>
        <dbReference type="EMBL" id="CAF4622172.1"/>
    </source>
</evidence>
<feature type="region of interest" description="Disordered" evidence="1">
    <location>
        <begin position="1"/>
        <end position="28"/>
    </location>
</feature>